<protein>
    <submittedName>
        <fullName evidence="3">Uncharacterized protein</fullName>
    </submittedName>
</protein>
<keyword evidence="4" id="KW-1185">Reference proteome</keyword>
<keyword evidence="2" id="KW-0812">Transmembrane</keyword>
<reference evidence="3 4" key="1">
    <citation type="journal article" date="2015" name="Genome Biol. Evol.">
        <title>Comparative Genomics of a Bacterivorous Green Alga Reveals Evolutionary Causalities and Consequences of Phago-Mixotrophic Mode of Nutrition.</title>
        <authorList>
            <person name="Burns J.A."/>
            <person name="Paasch A."/>
            <person name="Narechania A."/>
            <person name="Kim E."/>
        </authorList>
    </citation>
    <scope>NUCLEOTIDE SEQUENCE [LARGE SCALE GENOMIC DNA]</scope>
    <source>
        <strain evidence="3 4">PLY_AMNH</strain>
    </source>
</reference>
<proteinExistence type="predicted"/>
<organism evidence="3 4">
    <name type="scientific">Cymbomonas tetramitiformis</name>
    <dbReference type="NCBI Taxonomy" id="36881"/>
    <lineage>
        <taxon>Eukaryota</taxon>
        <taxon>Viridiplantae</taxon>
        <taxon>Chlorophyta</taxon>
        <taxon>Pyramimonadophyceae</taxon>
        <taxon>Pyramimonadales</taxon>
        <taxon>Pyramimonadaceae</taxon>
        <taxon>Cymbomonas</taxon>
    </lineage>
</organism>
<keyword evidence="2" id="KW-1133">Transmembrane helix</keyword>
<feature type="non-terminal residue" evidence="3">
    <location>
        <position position="1"/>
    </location>
</feature>
<evidence type="ECO:0000313" key="4">
    <source>
        <dbReference type="Proteomes" id="UP001190700"/>
    </source>
</evidence>
<gene>
    <name evidence="3" type="ORF">CYMTET_49567</name>
</gene>
<comment type="caution">
    <text evidence="3">The sequence shown here is derived from an EMBL/GenBank/DDBJ whole genome shotgun (WGS) entry which is preliminary data.</text>
</comment>
<dbReference type="EMBL" id="LGRX02033594">
    <property type="protein sequence ID" value="KAK3240600.1"/>
    <property type="molecule type" value="Genomic_DNA"/>
</dbReference>
<name>A0AAE0BR88_9CHLO</name>
<evidence type="ECO:0000256" key="1">
    <source>
        <dbReference type="SAM" id="MobiDB-lite"/>
    </source>
</evidence>
<feature type="region of interest" description="Disordered" evidence="1">
    <location>
        <begin position="56"/>
        <end position="92"/>
    </location>
</feature>
<sequence>GAVLIKKRICATLEPCRDSVAMGAIVGISSIVGVGLVMGVVVYAYMYRSHQTEDSGNTAASRAVQGEASQGQNFAKVHPEDDTSKPSSSIFS</sequence>
<dbReference type="AlphaFoldDB" id="A0AAE0BR88"/>
<accession>A0AAE0BR88</accession>
<feature type="transmembrane region" description="Helical" evidence="2">
    <location>
        <begin position="20"/>
        <end position="45"/>
    </location>
</feature>
<dbReference type="Proteomes" id="UP001190700">
    <property type="component" value="Unassembled WGS sequence"/>
</dbReference>
<keyword evidence="2" id="KW-0472">Membrane</keyword>
<evidence type="ECO:0000313" key="3">
    <source>
        <dbReference type="EMBL" id="KAK3240600.1"/>
    </source>
</evidence>
<evidence type="ECO:0000256" key="2">
    <source>
        <dbReference type="SAM" id="Phobius"/>
    </source>
</evidence>